<dbReference type="RefSeq" id="WP_344843362.1">
    <property type="nucleotide sequence ID" value="NZ_BAABDF010000003.1"/>
</dbReference>
<dbReference type="SUPFAM" id="SSF52833">
    <property type="entry name" value="Thioredoxin-like"/>
    <property type="match status" value="1"/>
</dbReference>
<evidence type="ECO:0000256" key="6">
    <source>
        <dbReference type="ARBA" id="ARBA00023284"/>
    </source>
</evidence>
<dbReference type="InterPro" id="IPR011900">
    <property type="entry name" value="GRX_bact"/>
</dbReference>
<dbReference type="EMBL" id="BAABDF010000003">
    <property type="protein sequence ID" value="GAA3858280.1"/>
    <property type="molecule type" value="Genomic_DNA"/>
</dbReference>
<dbReference type="InterPro" id="IPR002109">
    <property type="entry name" value="Glutaredoxin"/>
</dbReference>
<reference evidence="10" key="1">
    <citation type="journal article" date="2019" name="Int. J. Syst. Evol. Microbiol.">
        <title>The Global Catalogue of Microorganisms (GCM) 10K type strain sequencing project: providing services to taxonomists for standard genome sequencing and annotation.</title>
        <authorList>
            <consortium name="The Broad Institute Genomics Platform"/>
            <consortium name="The Broad Institute Genome Sequencing Center for Infectious Disease"/>
            <person name="Wu L."/>
            <person name="Ma J."/>
        </authorList>
    </citation>
    <scope>NUCLEOTIDE SEQUENCE [LARGE SCALE GENOMIC DNA]</scope>
    <source>
        <strain evidence="10">JCM 17190</strain>
    </source>
</reference>
<accession>A0ABP7JY90</accession>
<gene>
    <name evidence="9" type="primary">grxC</name>
    <name evidence="9" type="ORF">GCM10022404_06350</name>
</gene>
<keyword evidence="5" id="KW-1015">Disulfide bond</keyword>
<name>A0ABP7JY90_9RHOB</name>
<dbReference type="InterPro" id="IPR036249">
    <property type="entry name" value="Thioredoxin-like_sf"/>
</dbReference>
<dbReference type="InterPro" id="IPR014025">
    <property type="entry name" value="Glutaredoxin_subgr"/>
</dbReference>
<evidence type="ECO:0000313" key="9">
    <source>
        <dbReference type="EMBL" id="GAA3858280.1"/>
    </source>
</evidence>
<dbReference type="InterPro" id="IPR011767">
    <property type="entry name" value="GLR_AS"/>
</dbReference>
<evidence type="ECO:0000256" key="7">
    <source>
        <dbReference type="RuleBase" id="RU364065"/>
    </source>
</evidence>
<proteinExistence type="inferred from homology"/>
<dbReference type="NCBIfam" id="TIGR02181">
    <property type="entry name" value="GRX_bact"/>
    <property type="match status" value="1"/>
</dbReference>
<evidence type="ECO:0000256" key="4">
    <source>
        <dbReference type="ARBA" id="ARBA00022982"/>
    </source>
</evidence>
<evidence type="ECO:0000313" key="10">
    <source>
        <dbReference type="Proteomes" id="UP001399917"/>
    </source>
</evidence>
<keyword evidence="3 7" id="KW-0813">Transport</keyword>
<dbReference type="PROSITE" id="PS00195">
    <property type="entry name" value="GLUTAREDOXIN_1"/>
    <property type="match status" value="1"/>
</dbReference>
<keyword evidence="6 7" id="KW-0676">Redox-active center</keyword>
<evidence type="ECO:0000256" key="3">
    <source>
        <dbReference type="ARBA" id="ARBA00022448"/>
    </source>
</evidence>
<keyword evidence="10" id="KW-1185">Reference proteome</keyword>
<comment type="similarity">
    <text evidence="2 7">Belongs to the glutaredoxin family.</text>
</comment>
<evidence type="ECO:0000256" key="5">
    <source>
        <dbReference type="ARBA" id="ARBA00023157"/>
    </source>
</evidence>
<comment type="caution">
    <text evidence="9">The sequence shown here is derived from an EMBL/GenBank/DDBJ whole genome shotgun (WGS) entry which is preliminary data.</text>
</comment>
<comment type="function">
    <text evidence="1 7">Has a glutathione-disulfide oxidoreductase activity in the presence of NADPH and glutathione reductase. Reduces low molecular weight disulfides and proteins.</text>
</comment>
<dbReference type="PANTHER" id="PTHR45694:SF18">
    <property type="entry name" value="GLUTAREDOXIN-1-RELATED"/>
    <property type="match status" value="1"/>
</dbReference>
<dbReference type="Pfam" id="PF00462">
    <property type="entry name" value="Glutaredoxin"/>
    <property type="match status" value="1"/>
</dbReference>
<dbReference type="PRINTS" id="PR00160">
    <property type="entry name" value="GLUTAREDOXIN"/>
</dbReference>
<evidence type="ECO:0000256" key="2">
    <source>
        <dbReference type="ARBA" id="ARBA00007787"/>
    </source>
</evidence>
<organism evidence="9 10">
    <name type="scientific">Celeribacter arenosi</name>
    <dbReference type="NCBI Taxonomy" id="792649"/>
    <lineage>
        <taxon>Bacteria</taxon>
        <taxon>Pseudomonadati</taxon>
        <taxon>Pseudomonadota</taxon>
        <taxon>Alphaproteobacteria</taxon>
        <taxon>Rhodobacterales</taxon>
        <taxon>Roseobacteraceae</taxon>
        <taxon>Celeribacter</taxon>
    </lineage>
</organism>
<sequence>MQPVELYTTPICPYCIAAKRLLDKKGVTYTDFDVMSDPSKRQEMMSRAHGRHTVPQIFIGEVHVGGSDELHALERAGKLDALLDG</sequence>
<keyword evidence="7" id="KW-0963">Cytoplasm</keyword>
<evidence type="ECO:0000259" key="8">
    <source>
        <dbReference type="Pfam" id="PF00462"/>
    </source>
</evidence>
<dbReference type="Proteomes" id="UP001399917">
    <property type="component" value="Unassembled WGS sequence"/>
</dbReference>
<protein>
    <recommendedName>
        <fullName evidence="7">Glutaredoxin</fullName>
    </recommendedName>
</protein>
<dbReference type="PROSITE" id="PS51354">
    <property type="entry name" value="GLUTAREDOXIN_2"/>
    <property type="match status" value="1"/>
</dbReference>
<dbReference type="CDD" id="cd03418">
    <property type="entry name" value="GRX_GRXb_1_3_like"/>
    <property type="match status" value="1"/>
</dbReference>
<dbReference type="Gene3D" id="3.40.30.10">
    <property type="entry name" value="Glutaredoxin"/>
    <property type="match status" value="1"/>
</dbReference>
<evidence type="ECO:0000256" key="1">
    <source>
        <dbReference type="ARBA" id="ARBA00002549"/>
    </source>
</evidence>
<keyword evidence="4 7" id="KW-0249">Electron transport</keyword>
<feature type="domain" description="Glutaredoxin" evidence="8">
    <location>
        <begin position="4"/>
        <end position="64"/>
    </location>
</feature>
<dbReference type="PANTHER" id="PTHR45694">
    <property type="entry name" value="GLUTAREDOXIN 2"/>
    <property type="match status" value="1"/>
</dbReference>